<dbReference type="Pfam" id="PF03476">
    <property type="entry name" value="MOSC_N"/>
    <property type="match status" value="1"/>
</dbReference>
<evidence type="ECO:0000259" key="1">
    <source>
        <dbReference type="PROSITE" id="PS51340"/>
    </source>
</evidence>
<dbReference type="InterPro" id="IPR005303">
    <property type="entry name" value="MOCOS_middle"/>
</dbReference>
<dbReference type="InterPro" id="IPR011037">
    <property type="entry name" value="Pyrv_Knase-like_insert_dom_sf"/>
</dbReference>
<reference evidence="2 3" key="1">
    <citation type="submission" date="2019-07" db="EMBL/GenBank/DDBJ databases">
        <title>Genomics analysis of Aphanomyces spp. identifies a new class of oomycete effector associated with host adaptation.</title>
        <authorList>
            <person name="Gaulin E."/>
        </authorList>
    </citation>
    <scope>NUCLEOTIDE SEQUENCE [LARGE SCALE GENOMIC DNA]</scope>
    <source>
        <strain evidence="2 3">ATCC 201684</strain>
    </source>
</reference>
<dbReference type="VEuPathDB" id="FungiDB:AeMF1_021500"/>
<dbReference type="PROSITE" id="PS51340">
    <property type="entry name" value="MOSC"/>
    <property type="match status" value="1"/>
</dbReference>
<gene>
    <name evidence="2" type="ORF">Ae201684_016966</name>
</gene>
<name>A0A6G0WAP7_9STRA</name>
<dbReference type="PANTHER" id="PTHR14237:SF19">
    <property type="entry name" value="MITOCHONDRIAL AMIDOXIME REDUCING COMPONENT 1"/>
    <property type="match status" value="1"/>
</dbReference>
<proteinExistence type="predicted"/>
<evidence type="ECO:0000313" key="3">
    <source>
        <dbReference type="Proteomes" id="UP000481153"/>
    </source>
</evidence>
<dbReference type="EMBL" id="VJMJ01000273">
    <property type="protein sequence ID" value="KAF0724302.1"/>
    <property type="molecule type" value="Genomic_DNA"/>
</dbReference>
<dbReference type="SUPFAM" id="SSF141673">
    <property type="entry name" value="MOSC N-terminal domain-like"/>
    <property type="match status" value="1"/>
</dbReference>
<organism evidence="2 3">
    <name type="scientific">Aphanomyces euteiches</name>
    <dbReference type="NCBI Taxonomy" id="100861"/>
    <lineage>
        <taxon>Eukaryota</taxon>
        <taxon>Sar</taxon>
        <taxon>Stramenopiles</taxon>
        <taxon>Oomycota</taxon>
        <taxon>Saprolegniomycetes</taxon>
        <taxon>Saprolegniales</taxon>
        <taxon>Verrucalvaceae</taxon>
        <taxon>Aphanomyces</taxon>
    </lineage>
</organism>
<accession>A0A6G0WAP7</accession>
<evidence type="ECO:0000313" key="2">
    <source>
        <dbReference type="EMBL" id="KAF0724302.1"/>
    </source>
</evidence>
<sequence length="439" mass="48542">MRVILAVAGLAAAQASTPDYSSQLHAWLEALNDHPVLNIVFGRPLAFLASLLPIEYAVLVLGTLTLTVTFLVPYIVNSIIARTLSNENTKTREALEQAIQTARLNAESRRPNLYPAKCPVVTPKGVGKVQSYNADRAMYSVDVQGKVVNVTAAQIPSTRVVDLFIYPIKSCGSIRLKTADILKRGLAYDRQWLIVDGKNDFVTQRKQPKMALLQPVLDVNKPESITLTGPGMEPLVVPVTTRGIERNVRVWKDRIDSIDQGDAAAAWIAKFLDNPTYRLVYFKESFRRQCEIEFAPDHETGFADGFPILIVAKESLEAIQSELKRPISIERFRPNIVVSGCPAWADDTWRDFEIGSLRFRNVKPCSRCAIPSVDPKKGVKDDDSLSNIQDVLKSSRNGEDLGFLDKKADEVFFGSNVVCDKLGPIAVGDTVKVLTVMTA</sequence>
<feature type="domain" description="MOSC" evidence="1">
    <location>
        <begin position="281"/>
        <end position="434"/>
    </location>
</feature>
<protein>
    <recommendedName>
        <fullName evidence="1">MOSC domain-containing protein</fullName>
    </recommendedName>
</protein>
<keyword evidence="3" id="KW-1185">Reference proteome</keyword>
<dbReference type="GO" id="GO:0030151">
    <property type="term" value="F:molybdenum ion binding"/>
    <property type="evidence" value="ECO:0007669"/>
    <property type="project" value="InterPro"/>
</dbReference>
<dbReference type="GO" id="GO:0003824">
    <property type="term" value="F:catalytic activity"/>
    <property type="evidence" value="ECO:0007669"/>
    <property type="project" value="InterPro"/>
</dbReference>
<dbReference type="InterPro" id="IPR005302">
    <property type="entry name" value="MoCF_Sase_C"/>
</dbReference>
<dbReference type="Proteomes" id="UP000481153">
    <property type="component" value="Unassembled WGS sequence"/>
</dbReference>
<dbReference type="SUPFAM" id="SSF50800">
    <property type="entry name" value="PK beta-barrel domain-like"/>
    <property type="match status" value="1"/>
</dbReference>
<comment type="caution">
    <text evidence="2">The sequence shown here is derived from an EMBL/GenBank/DDBJ whole genome shotgun (WGS) entry which is preliminary data.</text>
</comment>
<dbReference type="PANTHER" id="PTHR14237">
    <property type="entry name" value="MOLYBDOPTERIN COFACTOR SULFURASE MOSC"/>
    <property type="match status" value="1"/>
</dbReference>
<dbReference type="AlphaFoldDB" id="A0A6G0WAP7"/>
<dbReference type="Pfam" id="PF03473">
    <property type="entry name" value="MOSC"/>
    <property type="match status" value="1"/>
</dbReference>
<dbReference type="GO" id="GO:0030170">
    <property type="term" value="F:pyridoxal phosphate binding"/>
    <property type="evidence" value="ECO:0007669"/>
    <property type="project" value="InterPro"/>
</dbReference>